<dbReference type="InterPro" id="IPR039537">
    <property type="entry name" value="Retrotran_Ty1/copia-like"/>
</dbReference>
<dbReference type="PANTHER" id="PTHR42648:SF18">
    <property type="entry name" value="RETROTRANSPOSON, UNCLASSIFIED-LIKE PROTEIN"/>
    <property type="match status" value="1"/>
</dbReference>
<dbReference type="PANTHER" id="PTHR42648">
    <property type="entry name" value="TRANSPOSASE, PUTATIVE-RELATED"/>
    <property type="match status" value="1"/>
</dbReference>
<dbReference type="GO" id="GO:0015074">
    <property type="term" value="P:DNA integration"/>
    <property type="evidence" value="ECO:0007669"/>
    <property type="project" value="InterPro"/>
</dbReference>
<dbReference type="PROSITE" id="PS50994">
    <property type="entry name" value="INTEGRASE"/>
    <property type="match status" value="1"/>
</dbReference>
<accession>A0A6L2JAZ3</accession>
<dbReference type="SUPFAM" id="SSF53098">
    <property type="entry name" value="Ribonuclease H-like"/>
    <property type="match status" value="1"/>
</dbReference>
<evidence type="ECO:0000256" key="1">
    <source>
        <dbReference type="ARBA" id="ARBA00022723"/>
    </source>
</evidence>
<evidence type="ECO:0000259" key="3">
    <source>
        <dbReference type="PROSITE" id="PS50994"/>
    </source>
</evidence>
<dbReference type="Gene3D" id="3.30.420.10">
    <property type="entry name" value="Ribonuclease H-like superfamily/Ribonuclease H"/>
    <property type="match status" value="1"/>
</dbReference>
<comment type="caution">
    <text evidence="4">The sequence shown here is derived from an EMBL/GenBank/DDBJ whole genome shotgun (WGS) entry which is preliminary data.</text>
</comment>
<dbReference type="InterPro" id="IPR036397">
    <property type="entry name" value="RNaseH_sf"/>
</dbReference>
<dbReference type="InterPro" id="IPR001584">
    <property type="entry name" value="Integrase_cat-core"/>
</dbReference>
<evidence type="ECO:0000313" key="4">
    <source>
        <dbReference type="EMBL" id="GEU32844.1"/>
    </source>
</evidence>
<dbReference type="Pfam" id="PF25597">
    <property type="entry name" value="SH3_retrovirus"/>
    <property type="match status" value="1"/>
</dbReference>
<dbReference type="EMBL" id="BKCJ010000398">
    <property type="protein sequence ID" value="GEU32844.1"/>
    <property type="molecule type" value="Genomic_DNA"/>
</dbReference>
<protein>
    <submittedName>
        <fullName evidence="4">Copia protein</fullName>
    </submittedName>
</protein>
<proteinExistence type="predicted"/>
<keyword evidence="2" id="KW-0378">Hydrolase</keyword>
<gene>
    <name evidence="4" type="ORF">Tci_004822</name>
</gene>
<keyword evidence="1" id="KW-0479">Metal-binding</keyword>
<dbReference type="InterPro" id="IPR013103">
    <property type="entry name" value="RVT_2"/>
</dbReference>
<dbReference type="InterPro" id="IPR012337">
    <property type="entry name" value="RNaseH-like_sf"/>
</dbReference>
<dbReference type="InterPro" id="IPR057670">
    <property type="entry name" value="SH3_retrovirus"/>
</dbReference>
<name>A0A6L2JAZ3_TANCI</name>
<dbReference type="Pfam" id="PF07727">
    <property type="entry name" value="RVT_2"/>
    <property type="match status" value="1"/>
</dbReference>
<feature type="domain" description="Integrase catalytic" evidence="3">
    <location>
        <begin position="212"/>
        <end position="383"/>
    </location>
</feature>
<dbReference type="AlphaFoldDB" id="A0A6L2JAZ3"/>
<dbReference type="GO" id="GO:0003676">
    <property type="term" value="F:nucleic acid binding"/>
    <property type="evidence" value="ECO:0007669"/>
    <property type="project" value="InterPro"/>
</dbReference>
<dbReference type="GO" id="GO:0046872">
    <property type="term" value="F:metal ion binding"/>
    <property type="evidence" value="ECO:0007669"/>
    <property type="project" value="UniProtKB-KW"/>
</dbReference>
<reference evidence="4" key="1">
    <citation type="journal article" date="2019" name="Sci. Rep.">
        <title>Draft genome of Tanacetum cinerariifolium, the natural source of mosquito coil.</title>
        <authorList>
            <person name="Yamashiro T."/>
            <person name="Shiraishi A."/>
            <person name="Satake H."/>
            <person name="Nakayama K."/>
        </authorList>
    </citation>
    <scope>NUCLEOTIDE SEQUENCE</scope>
</reference>
<dbReference type="GO" id="GO:0016787">
    <property type="term" value="F:hydrolase activity"/>
    <property type="evidence" value="ECO:0007669"/>
    <property type="project" value="UniProtKB-KW"/>
</dbReference>
<evidence type="ECO:0000256" key="2">
    <source>
        <dbReference type="ARBA" id="ARBA00022801"/>
    </source>
</evidence>
<sequence length="590" mass="68472">MNHEKLKIVINTSDDDQIDYNITFHDPYVENNGGTVEHDSNAHDQFVDIKSQLYNVQREAGNQQRLNFELKKQKELIQKELETCQSIQTIHMLGKRPNKVYDPFLKAGLGYQNPERLKKAIAAQPKMYDDERLHNTRLIIDSSDSEETLEDVEESRLKMKNKMIQLNYAKLNALYEPFVLQKIFSAKQTYFLTLSTSNVSSESSKEILDLPTPKIPNESKLLKMFDKLYEAIIALRTNIDVTLLKDERRIYIDDGQNTLRQFHNTDVIPMSLSLIKILKELKQEPIEELLETLNIFESIEKKTFYAKLGITHNTSTIRMPQQNGVVELRNRTLVKVACTMLIFSKTPEFLWVEAIATACFTQNRSLVHTRSLCYPKNNRDDLRKMKPKVDIGIFIGYFESSRGFRIYNHQTKKIMETIHVKFDEPTAMASECNNSEPDFNCSNFQDTFEDYQSNKSHLVAKGYGQDEGIDFEESFAPVARLEAVRIFVAYAAHKNFTIYQMDVKTTFLNGTLKEEVFVSQPDGFVDPDFPNHVYRLKKALYGLKQAPRAYYDKISSFLIEHHFTKGIVDLTLFTRRHENNILLFKSMSMT</sequence>
<organism evidence="4">
    <name type="scientific">Tanacetum cinerariifolium</name>
    <name type="common">Dalmatian daisy</name>
    <name type="synonym">Chrysanthemum cinerariifolium</name>
    <dbReference type="NCBI Taxonomy" id="118510"/>
    <lineage>
        <taxon>Eukaryota</taxon>
        <taxon>Viridiplantae</taxon>
        <taxon>Streptophyta</taxon>
        <taxon>Embryophyta</taxon>
        <taxon>Tracheophyta</taxon>
        <taxon>Spermatophyta</taxon>
        <taxon>Magnoliopsida</taxon>
        <taxon>eudicotyledons</taxon>
        <taxon>Gunneridae</taxon>
        <taxon>Pentapetalae</taxon>
        <taxon>asterids</taxon>
        <taxon>campanulids</taxon>
        <taxon>Asterales</taxon>
        <taxon>Asteraceae</taxon>
        <taxon>Asteroideae</taxon>
        <taxon>Anthemideae</taxon>
        <taxon>Anthemidinae</taxon>
        <taxon>Tanacetum</taxon>
    </lineage>
</organism>